<reference evidence="3 4" key="1">
    <citation type="submission" date="2021-02" db="EMBL/GenBank/DDBJ databases">
        <title>Activity-based single-cell genomes from oceanic crustal fluid captures similar information to metagenomic and metatranscriptomic surveys with orders of magnitude less sampling.</title>
        <authorList>
            <person name="D'Angelo T.S."/>
            <person name="Orcutt B.N."/>
        </authorList>
    </citation>
    <scope>NUCLEOTIDE SEQUENCE [LARGE SCALE GENOMIC DNA]</scope>
    <source>
        <strain evidence="3">AH-315-G02</strain>
    </source>
</reference>
<dbReference type="Gene3D" id="3.40.50.720">
    <property type="entry name" value="NAD(P)-binding Rossmann-like Domain"/>
    <property type="match status" value="1"/>
</dbReference>
<dbReference type="EMBL" id="JAFITO010000018">
    <property type="protein sequence ID" value="MBN4068484.1"/>
    <property type="molecule type" value="Genomic_DNA"/>
</dbReference>
<dbReference type="Pfam" id="PF22725">
    <property type="entry name" value="GFO_IDH_MocA_C3"/>
    <property type="match status" value="1"/>
</dbReference>
<accession>A0ABS3ATQ6</accession>
<dbReference type="SUPFAM" id="SSF51735">
    <property type="entry name" value="NAD(P)-binding Rossmann-fold domains"/>
    <property type="match status" value="1"/>
</dbReference>
<dbReference type="SUPFAM" id="SSF55347">
    <property type="entry name" value="Glyceraldehyde-3-phosphate dehydrogenase-like, C-terminal domain"/>
    <property type="match status" value="1"/>
</dbReference>
<dbReference type="InterPro" id="IPR001451">
    <property type="entry name" value="Hexapep"/>
</dbReference>
<dbReference type="SUPFAM" id="SSF51161">
    <property type="entry name" value="Trimeric LpxA-like enzymes"/>
    <property type="match status" value="1"/>
</dbReference>
<sequence length="529" mass="58055">MKQSTNIAVIGTGYWGKNLVRNFNNLDSLHTVCDSNPDTLKKFLEQYPGVKGATSFQDVLADTEIHGVALSTPAPTHYLLAKQAMEAGKDVYAEKPLCLSEKEGVELNALAQSTGQVLMVGHLLWYHPVVLKLKELVDAGDLGQIRYIYSNRLNMGLLRREENVLWSFAPHDVSVVLGLTGEMPEAVRAQGGNFLNQNIADTTVTLLNFASGIRAHIFVSWLHPFKEQKLVVVGEKQMAVFDDTAPWEEKLKLYPHSVDWKGHMPVAHKAEGKLVSVTQDEPLRAECAHYIECIETRQIPRTDGQEGLRVLNVLNACQASLDQEKKILISDFTKELSADYFSHPTAEIDDGVQIGKGTKIWHFSHVLSGSTIGENCNLGQNVIVGPDAVVGNGCKIQNNVSVYTGVLLEDEVFCGPSMVFTNVMNPRSAISRKNEYCKTVVRKGVTFGANCTIVGGIEIGQYAFIGAGAVVLKDVSDFALMVGNPARQIGWMSRYGEKMNLPLTGTSEYVCPHTGDKYKMIDGKVELAG</sequence>
<dbReference type="Gene3D" id="3.30.360.10">
    <property type="entry name" value="Dihydrodipicolinate Reductase, domain 2"/>
    <property type="match status" value="1"/>
</dbReference>
<dbReference type="CDD" id="cd03358">
    <property type="entry name" value="LbH_WxcM_N_like"/>
    <property type="match status" value="1"/>
</dbReference>
<dbReference type="InterPro" id="IPR051450">
    <property type="entry name" value="Gfo/Idh/MocA_Oxidoreductases"/>
</dbReference>
<dbReference type="InterPro" id="IPR011004">
    <property type="entry name" value="Trimer_LpxA-like_sf"/>
</dbReference>
<feature type="domain" description="Gfo/Idh/MocA-like oxidoreductase N-terminal" evidence="1">
    <location>
        <begin position="6"/>
        <end position="122"/>
    </location>
</feature>
<proteinExistence type="predicted"/>
<dbReference type="Gene3D" id="2.20.70.110">
    <property type="match status" value="1"/>
</dbReference>
<feature type="domain" description="GFO/IDH/MocA-like oxidoreductase" evidence="2">
    <location>
        <begin position="131"/>
        <end position="239"/>
    </location>
</feature>
<name>A0ABS3ATQ6_9BACT</name>
<dbReference type="InterPro" id="IPR055170">
    <property type="entry name" value="GFO_IDH_MocA-like_dom"/>
</dbReference>
<evidence type="ECO:0000259" key="1">
    <source>
        <dbReference type="Pfam" id="PF01408"/>
    </source>
</evidence>
<dbReference type="PANTHER" id="PTHR43377:SF6">
    <property type="entry name" value="GFO_IDH_MOCA-LIKE OXIDOREDUCTASE N-TERMINAL DOMAIN-CONTAINING PROTEIN"/>
    <property type="match status" value="1"/>
</dbReference>
<dbReference type="InterPro" id="IPR000683">
    <property type="entry name" value="Gfo/Idh/MocA-like_OxRdtase_N"/>
</dbReference>
<evidence type="ECO:0000313" key="4">
    <source>
        <dbReference type="Proteomes" id="UP000717534"/>
    </source>
</evidence>
<protein>
    <submittedName>
        <fullName evidence="3">Gfo/Idh/MocA family oxidoreductase</fullName>
    </submittedName>
</protein>
<dbReference type="Pfam" id="PF00132">
    <property type="entry name" value="Hexapep"/>
    <property type="match status" value="2"/>
</dbReference>
<evidence type="ECO:0000259" key="2">
    <source>
        <dbReference type="Pfam" id="PF22725"/>
    </source>
</evidence>
<evidence type="ECO:0000313" key="3">
    <source>
        <dbReference type="EMBL" id="MBN4068484.1"/>
    </source>
</evidence>
<comment type="caution">
    <text evidence="3">The sequence shown here is derived from an EMBL/GenBank/DDBJ whole genome shotgun (WGS) entry which is preliminary data.</text>
</comment>
<dbReference type="PANTHER" id="PTHR43377">
    <property type="entry name" value="BILIVERDIN REDUCTASE A"/>
    <property type="match status" value="1"/>
</dbReference>
<dbReference type="Proteomes" id="UP000717534">
    <property type="component" value="Unassembled WGS sequence"/>
</dbReference>
<keyword evidence="4" id="KW-1185">Reference proteome</keyword>
<organism evidence="3 4">
    <name type="scientific">Desulfotalea psychrophila</name>
    <dbReference type="NCBI Taxonomy" id="84980"/>
    <lineage>
        <taxon>Bacteria</taxon>
        <taxon>Pseudomonadati</taxon>
        <taxon>Thermodesulfobacteriota</taxon>
        <taxon>Desulfobulbia</taxon>
        <taxon>Desulfobulbales</taxon>
        <taxon>Desulfocapsaceae</taxon>
        <taxon>Desulfotalea</taxon>
    </lineage>
</organism>
<dbReference type="Gene3D" id="2.160.10.10">
    <property type="entry name" value="Hexapeptide repeat proteins"/>
    <property type="match status" value="1"/>
</dbReference>
<gene>
    <name evidence="3" type="ORF">JYU06_03040</name>
</gene>
<dbReference type="Pfam" id="PF01408">
    <property type="entry name" value="GFO_IDH_MocA"/>
    <property type="match status" value="1"/>
</dbReference>
<dbReference type="InterPro" id="IPR036291">
    <property type="entry name" value="NAD(P)-bd_dom_sf"/>
</dbReference>